<reference evidence="1 2" key="1">
    <citation type="journal article" date="2023" name="Plants (Basel)">
        <title>Bridging the Gap: Combining Genomics and Transcriptomics Approaches to Understand Stylosanthes scabra, an Orphan Legume from the Brazilian Caatinga.</title>
        <authorList>
            <person name="Ferreira-Neto J.R.C."/>
            <person name="da Silva M.D."/>
            <person name="Binneck E."/>
            <person name="de Melo N.F."/>
            <person name="da Silva R.H."/>
            <person name="de Melo A.L.T.M."/>
            <person name="Pandolfi V."/>
            <person name="Bustamante F.O."/>
            <person name="Brasileiro-Vidal A.C."/>
            <person name="Benko-Iseppon A.M."/>
        </authorList>
    </citation>
    <scope>NUCLEOTIDE SEQUENCE [LARGE SCALE GENOMIC DNA]</scope>
    <source>
        <tissue evidence="1">Leaves</tissue>
    </source>
</reference>
<protein>
    <submittedName>
        <fullName evidence="1">Uncharacterized protein</fullName>
    </submittedName>
</protein>
<keyword evidence="2" id="KW-1185">Reference proteome</keyword>
<evidence type="ECO:0000313" key="2">
    <source>
        <dbReference type="Proteomes" id="UP001341840"/>
    </source>
</evidence>
<accession>A0ABU6TJH3</accession>
<dbReference type="EMBL" id="JASCZI010090951">
    <property type="protein sequence ID" value="MED6148023.1"/>
    <property type="molecule type" value="Genomic_DNA"/>
</dbReference>
<comment type="caution">
    <text evidence="1">The sequence shown here is derived from an EMBL/GenBank/DDBJ whole genome shotgun (WGS) entry which is preliminary data.</text>
</comment>
<organism evidence="1 2">
    <name type="scientific">Stylosanthes scabra</name>
    <dbReference type="NCBI Taxonomy" id="79078"/>
    <lineage>
        <taxon>Eukaryota</taxon>
        <taxon>Viridiplantae</taxon>
        <taxon>Streptophyta</taxon>
        <taxon>Embryophyta</taxon>
        <taxon>Tracheophyta</taxon>
        <taxon>Spermatophyta</taxon>
        <taxon>Magnoliopsida</taxon>
        <taxon>eudicotyledons</taxon>
        <taxon>Gunneridae</taxon>
        <taxon>Pentapetalae</taxon>
        <taxon>rosids</taxon>
        <taxon>fabids</taxon>
        <taxon>Fabales</taxon>
        <taxon>Fabaceae</taxon>
        <taxon>Papilionoideae</taxon>
        <taxon>50 kb inversion clade</taxon>
        <taxon>dalbergioids sensu lato</taxon>
        <taxon>Dalbergieae</taxon>
        <taxon>Pterocarpus clade</taxon>
        <taxon>Stylosanthes</taxon>
    </lineage>
</organism>
<proteinExistence type="predicted"/>
<dbReference type="Proteomes" id="UP001341840">
    <property type="component" value="Unassembled WGS sequence"/>
</dbReference>
<sequence>MSQPCHLPLNSRRRREEPKFALELHERRPWKRFGEDVSNLLRRRIIGEVNGGKVVTKYCWRNRTGLSEFKKEVLSPLNLGEGDEVGSKEDAKAVVDFQSSTSIAQSESENTVKRKSLLLQKFNVFVAELARYLRTMLTANQCSVLGFAMN</sequence>
<evidence type="ECO:0000313" key="1">
    <source>
        <dbReference type="EMBL" id="MED6148023.1"/>
    </source>
</evidence>
<gene>
    <name evidence="1" type="ORF">PIB30_049307</name>
</gene>
<name>A0ABU6TJH3_9FABA</name>